<dbReference type="InterPro" id="IPR019539">
    <property type="entry name" value="GalKase_N"/>
</dbReference>
<dbReference type="InterPro" id="IPR036554">
    <property type="entry name" value="GHMP_kinase_C_sf"/>
</dbReference>
<dbReference type="PIRSF" id="PIRSF000530">
    <property type="entry name" value="Galactokinase"/>
    <property type="match status" value="1"/>
</dbReference>
<dbReference type="GO" id="GO:0005829">
    <property type="term" value="C:cytosol"/>
    <property type="evidence" value="ECO:0007669"/>
    <property type="project" value="TreeGrafter"/>
</dbReference>
<dbReference type="Gene3D" id="3.30.230.10">
    <property type="match status" value="1"/>
</dbReference>
<keyword evidence="6" id="KW-0547">Nucleotide-binding</keyword>
<evidence type="ECO:0000259" key="16">
    <source>
        <dbReference type="Pfam" id="PF10509"/>
    </source>
</evidence>
<dbReference type="Gene3D" id="1.20.1440.340">
    <property type="match status" value="1"/>
</dbReference>
<name>A0A4P6XNZ2_9ASCO</name>
<keyword evidence="18" id="KW-1185">Reference proteome</keyword>
<dbReference type="Gene3D" id="3.30.70.3170">
    <property type="match status" value="1"/>
</dbReference>
<dbReference type="InterPro" id="IPR006203">
    <property type="entry name" value="GHMP_knse_ATP-bd_CS"/>
</dbReference>
<dbReference type="InterPro" id="IPR006204">
    <property type="entry name" value="GHMP_kinase_N_dom"/>
</dbReference>
<evidence type="ECO:0000256" key="3">
    <source>
        <dbReference type="ARBA" id="ARBA00012315"/>
    </source>
</evidence>
<dbReference type="PANTHER" id="PTHR10457:SF7">
    <property type="entry name" value="GALACTOKINASE-RELATED"/>
    <property type="match status" value="1"/>
</dbReference>
<dbReference type="UniPathway" id="UPA00214"/>
<dbReference type="Pfam" id="PF08544">
    <property type="entry name" value="GHMP_kinases_C"/>
    <property type="match status" value="1"/>
</dbReference>
<dbReference type="Pfam" id="PF10509">
    <property type="entry name" value="GalKase_gal_bdg"/>
    <property type="match status" value="1"/>
</dbReference>
<dbReference type="Proteomes" id="UP000292447">
    <property type="component" value="Chromosome III"/>
</dbReference>
<dbReference type="PROSITE" id="PS00627">
    <property type="entry name" value="GHMP_KINASES_ATP"/>
    <property type="match status" value="1"/>
</dbReference>
<evidence type="ECO:0000256" key="8">
    <source>
        <dbReference type="ARBA" id="ARBA00022840"/>
    </source>
</evidence>
<organism evidence="17 18">
    <name type="scientific">Metschnikowia aff. pulcherrima</name>
    <dbReference type="NCBI Taxonomy" id="2163413"/>
    <lineage>
        <taxon>Eukaryota</taxon>
        <taxon>Fungi</taxon>
        <taxon>Dikarya</taxon>
        <taxon>Ascomycota</taxon>
        <taxon>Saccharomycotina</taxon>
        <taxon>Pichiomycetes</taxon>
        <taxon>Metschnikowiaceae</taxon>
        <taxon>Metschnikowia</taxon>
    </lineage>
</organism>
<dbReference type="PROSITE" id="PS00106">
    <property type="entry name" value="GALACTOKINASE"/>
    <property type="match status" value="1"/>
</dbReference>
<gene>
    <name evidence="17" type="primary">MPUL0C06360</name>
    <name evidence="17" type="ORF">METSCH_C06360</name>
</gene>
<dbReference type="InterPro" id="IPR000705">
    <property type="entry name" value="Galactokinase"/>
</dbReference>
<proteinExistence type="inferred from homology"/>
<feature type="domain" description="GHMP kinase N-terminal" evidence="14">
    <location>
        <begin position="144"/>
        <end position="217"/>
    </location>
</feature>
<dbReference type="PANTHER" id="PTHR10457">
    <property type="entry name" value="MEVALONATE KINASE/GALACTOKINASE"/>
    <property type="match status" value="1"/>
</dbReference>
<evidence type="ECO:0000256" key="7">
    <source>
        <dbReference type="ARBA" id="ARBA00022777"/>
    </source>
</evidence>
<dbReference type="PRINTS" id="PR00473">
    <property type="entry name" value="GALCTOKINASE"/>
</dbReference>
<keyword evidence="10" id="KW-0119">Carbohydrate metabolism</keyword>
<feature type="domain" description="GHMP kinase C-terminal" evidence="15">
    <location>
        <begin position="411"/>
        <end position="484"/>
    </location>
</feature>
<dbReference type="InterPro" id="IPR020568">
    <property type="entry name" value="Ribosomal_Su5_D2-typ_SF"/>
</dbReference>
<dbReference type="FunFam" id="3.30.230.10:FF:000056">
    <property type="entry name" value="GAL1p Galactokinase"/>
    <property type="match status" value="1"/>
</dbReference>
<protein>
    <recommendedName>
        <fullName evidence="4">Galactokinase</fullName>
        <ecNumber evidence="3">2.7.1.6</ecNumber>
    </recommendedName>
    <alternativeName>
        <fullName evidence="11">Galactose kinase</fullName>
    </alternativeName>
</protein>
<dbReference type="NCBIfam" id="TIGR00131">
    <property type="entry name" value="gal_kin"/>
    <property type="match status" value="1"/>
</dbReference>
<evidence type="ECO:0000259" key="14">
    <source>
        <dbReference type="Pfam" id="PF00288"/>
    </source>
</evidence>
<keyword evidence="9" id="KW-0299">Galactose metabolism</keyword>
<evidence type="ECO:0000256" key="10">
    <source>
        <dbReference type="ARBA" id="ARBA00023277"/>
    </source>
</evidence>
<dbReference type="FunFam" id="1.20.1440.340:FF:000003">
    <property type="entry name" value="GAL1p Galactokinase"/>
    <property type="match status" value="1"/>
</dbReference>
<dbReference type="SUPFAM" id="SSF54211">
    <property type="entry name" value="Ribosomal protein S5 domain 2-like"/>
    <property type="match status" value="1"/>
</dbReference>
<evidence type="ECO:0000256" key="4">
    <source>
        <dbReference type="ARBA" id="ARBA00019487"/>
    </source>
</evidence>
<evidence type="ECO:0000256" key="11">
    <source>
        <dbReference type="ARBA" id="ARBA00029590"/>
    </source>
</evidence>
<dbReference type="GO" id="GO:0005524">
    <property type="term" value="F:ATP binding"/>
    <property type="evidence" value="ECO:0007669"/>
    <property type="project" value="UniProtKB-KW"/>
</dbReference>
<dbReference type="PRINTS" id="PR00959">
    <property type="entry name" value="MEVGALKINASE"/>
</dbReference>
<comment type="catalytic activity">
    <reaction evidence="12">
        <text>alpha-D-galactose + ATP = alpha-D-galactose 1-phosphate + ADP + H(+)</text>
        <dbReference type="Rhea" id="RHEA:13553"/>
        <dbReference type="ChEBI" id="CHEBI:15378"/>
        <dbReference type="ChEBI" id="CHEBI:28061"/>
        <dbReference type="ChEBI" id="CHEBI:30616"/>
        <dbReference type="ChEBI" id="CHEBI:58336"/>
        <dbReference type="ChEBI" id="CHEBI:456216"/>
        <dbReference type="EC" id="2.7.1.6"/>
    </reaction>
    <physiologicalReaction direction="left-to-right" evidence="12">
        <dbReference type="Rhea" id="RHEA:13554"/>
    </physiologicalReaction>
</comment>
<dbReference type="InterPro" id="IPR013750">
    <property type="entry name" value="GHMP_kinase_C_dom"/>
</dbReference>
<dbReference type="InterPro" id="IPR019741">
    <property type="entry name" value="Galactokinase_CS"/>
</dbReference>
<dbReference type="InterPro" id="IPR006206">
    <property type="entry name" value="Mevalonate/galactokinase"/>
</dbReference>
<evidence type="ECO:0000259" key="15">
    <source>
        <dbReference type="Pfam" id="PF08544"/>
    </source>
</evidence>
<feature type="domain" description="Galactokinase N-terminal" evidence="16">
    <location>
        <begin position="30"/>
        <end position="77"/>
    </location>
</feature>
<evidence type="ECO:0000256" key="2">
    <source>
        <dbReference type="ARBA" id="ARBA00006566"/>
    </source>
</evidence>
<dbReference type="SUPFAM" id="SSF55060">
    <property type="entry name" value="GHMP Kinase, C-terminal domain"/>
    <property type="match status" value="1"/>
</dbReference>
<dbReference type="GO" id="GO:0004335">
    <property type="term" value="F:galactokinase activity"/>
    <property type="evidence" value="ECO:0007669"/>
    <property type="project" value="UniProtKB-EC"/>
</dbReference>
<keyword evidence="7 17" id="KW-0418">Kinase</keyword>
<evidence type="ECO:0000256" key="6">
    <source>
        <dbReference type="ARBA" id="ARBA00022741"/>
    </source>
</evidence>
<comment type="similarity">
    <text evidence="2">Belongs to the GHMP kinase family. GalK subfamily.</text>
</comment>
<dbReference type="EMBL" id="CP034458">
    <property type="protein sequence ID" value="QBM88659.1"/>
    <property type="molecule type" value="Genomic_DNA"/>
</dbReference>
<dbReference type="STRING" id="2163413.A0A4P6XNZ2"/>
<reference evidence="18" key="1">
    <citation type="submission" date="2019-03" db="EMBL/GenBank/DDBJ databases">
        <title>Snf2 controls pulcherriminic acid biosynthesis and connects pigmentation and antifungal activity of the yeast Metschnikowia pulcherrima.</title>
        <authorList>
            <person name="Gore-Lloyd D."/>
            <person name="Sumann I."/>
            <person name="Brachmann A.O."/>
            <person name="Schneeberger K."/>
            <person name="Ortiz-Merino R.A."/>
            <person name="Moreno-Beltran M."/>
            <person name="Schlaefli M."/>
            <person name="Kirner P."/>
            <person name="Santos Kron A."/>
            <person name="Wolfe K.H."/>
            <person name="Piel J."/>
            <person name="Ahrens C.H."/>
            <person name="Henk D."/>
            <person name="Freimoser F.M."/>
        </authorList>
    </citation>
    <scope>NUCLEOTIDE SEQUENCE [LARGE SCALE GENOMIC DNA]</scope>
    <source>
        <strain evidence="18">APC 1.2</strain>
    </source>
</reference>
<keyword evidence="8" id="KW-0067">ATP-binding</keyword>
<evidence type="ECO:0000256" key="13">
    <source>
        <dbReference type="ARBA" id="ARBA00055546"/>
    </source>
</evidence>
<comment type="function">
    <text evidence="13">Galactokinase is a key enzyme in the galactose metabolism where it catalyzes the conversion of alpha-D-galactose to galactose 1-phosphate. Can also induce the transcription of the gal genes in response to the organism being challenged with galactose as the sole source of carbon.</text>
</comment>
<evidence type="ECO:0000256" key="12">
    <source>
        <dbReference type="ARBA" id="ARBA00049538"/>
    </source>
</evidence>
<accession>A0A4P6XNZ2</accession>
<evidence type="ECO:0000313" key="18">
    <source>
        <dbReference type="Proteomes" id="UP000292447"/>
    </source>
</evidence>
<dbReference type="GO" id="GO:0006012">
    <property type="term" value="P:galactose metabolic process"/>
    <property type="evidence" value="ECO:0007669"/>
    <property type="project" value="UniProtKB-UniPathway"/>
</dbReference>
<evidence type="ECO:0000256" key="9">
    <source>
        <dbReference type="ARBA" id="ARBA00023144"/>
    </source>
</evidence>
<evidence type="ECO:0000313" key="17">
    <source>
        <dbReference type="EMBL" id="QBM88659.1"/>
    </source>
</evidence>
<dbReference type="GO" id="GO:0000411">
    <property type="term" value="P:positive regulation of transcription by galactose"/>
    <property type="evidence" value="ECO:0007669"/>
    <property type="project" value="UniProtKB-ARBA"/>
</dbReference>
<comment type="pathway">
    <text evidence="1">Carbohydrate metabolism; galactose metabolism.</text>
</comment>
<dbReference type="InterPro" id="IPR014721">
    <property type="entry name" value="Ribsml_uS5_D2-typ_fold_subgr"/>
</dbReference>
<keyword evidence="5" id="KW-0808">Transferase</keyword>
<evidence type="ECO:0000256" key="5">
    <source>
        <dbReference type="ARBA" id="ARBA00022679"/>
    </source>
</evidence>
<dbReference type="Pfam" id="PF00288">
    <property type="entry name" value="GHMP_kinases_N"/>
    <property type="match status" value="1"/>
</dbReference>
<dbReference type="EC" id="2.7.1.6" evidence="3"/>
<dbReference type="AlphaFoldDB" id="A0A4P6XNZ2"/>
<sequence length="514" mass="56239">MTSNVPTVHDIAFYSNVEKQETRYASVKHAFSEKFGVSPEFFSRAPGRVNLIGEHIDYCHFSVLPMAIEVDVIAAIAARKDNIITIANTDGKFGTVEIPLPQHLGDEIPINKDSPTWADYFKCGLVVARKYMLESGNGNLCERGSLKGFFALFDGTVPTGGGLSSSAAFCIAATLAVLRVNGVTAISKADLTKITVVCEHYVGLSNGGMDQSASINGEDLKVLLVSFKPELSAVPFKLPATDPETVFLISNSLVTANKTETAPQNYNLRVVEVAIAADIIAQKYGLNVARDSNIGTTTLRGVFDAYFTQKLGMEAWDGTDIDIGIPRLEKMLNVIEEMYDESERDGISVETATRLTNLDPEMFEKTYFSHFPVKFSKLNIYRRSRHVYSDSLRVLQTLRVARNFSGDSEAFLREVGALMDSSQQLTREMNQASTAQCDEICALARKNGSFGSRVTGAGFGGCIVHLTTVEKLPQLVSALTENYYEEYFPRISAEELSEAIVVSKPAMGACIVQI</sequence>
<evidence type="ECO:0000256" key="1">
    <source>
        <dbReference type="ARBA" id="ARBA00004947"/>
    </source>
</evidence>